<gene>
    <name evidence="5" type="ORF">HLB44_08245</name>
</gene>
<keyword evidence="6" id="KW-1185">Reference proteome</keyword>
<protein>
    <submittedName>
        <fullName evidence="5">Sugar kinase</fullName>
    </submittedName>
</protein>
<dbReference type="SUPFAM" id="SSF53613">
    <property type="entry name" value="Ribokinase-like"/>
    <property type="match status" value="1"/>
</dbReference>
<dbReference type="RefSeq" id="WP_173122063.1">
    <property type="nucleotide sequence ID" value="NZ_JABRWJ010000002.1"/>
</dbReference>
<accession>A0ABX2EED5</accession>
<dbReference type="InterPro" id="IPR050306">
    <property type="entry name" value="PfkB_Carbo_kinase"/>
</dbReference>
<keyword evidence="2" id="KW-0808">Transferase</keyword>
<evidence type="ECO:0000256" key="1">
    <source>
        <dbReference type="ARBA" id="ARBA00010688"/>
    </source>
</evidence>
<reference evidence="5 6" key="1">
    <citation type="submission" date="2020-05" db="EMBL/GenBank/DDBJ databases">
        <title>Aquincola sp. isolate from soil.</title>
        <authorList>
            <person name="Han J."/>
            <person name="Kim D.-U."/>
        </authorList>
    </citation>
    <scope>NUCLEOTIDE SEQUENCE [LARGE SCALE GENOMIC DNA]</scope>
    <source>
        <strain evidence="5 6">S2</strain>
    </source>
</reference>
<dbReference type="InterPro" id="IPR029056">
    <property type="entry name" value="Ribokinase-like"/>
</dbReference>
<dbReference type="GO" id="GO:0016301">
    <property type="term" value="F:kinase activity"/>
    <property type="evidence" value="ECO:0007669"/>
    <property type="project" value="UniProtKB-KW"/>
</dbReference>
<dbReference type="PANTHER" id="PTHR43085:SF15">
    <property type="entry name" value="2-DEHYDRO-3-DEOXYGLUCONOKINASE"/>
    <property type="match status" value="1"/>
</dbReference>
<dbReference type="CDD" id="cd01166">
    <property type="entry name" value="KdgK"/>
    <property type="match status" value="1"/>
</dbReference>
<dbReference type="EMBL" id="JABRWJ010000002">
    <property type="protein sequence ID" value="NRF66971.1"/>
    <property type="molecule type" value="Genomic_DNA"/>
</dbReference>
<dbReference type="Proteomes" id="UP000737171">
    <property type="component" value="Unassembled WGS sequence"/>
</dbReference>
<comment type="similarity">
    <text evidence="1">Belongs to the carbohydrate kinase PfkB family.</text>
</comment>
<evidence type="ECO:0000313" key="5">
    <source>
        <dbReference type="EMBL" id="NRF66971.1"/>
    </source>
</evidence>
<evidence type="ECO:0000256" key="3">
    <source>
        <dbReference type="ARBA" id="ARBA00022777"/>
    </source>
</evidence>
<feature type="domain" description="Carbohydrate kinase PfkB" evidence="4">
    <location>
        <begin position="6"/>
        <end position="302"/>
    </location>
</feature>
<dbReference type="InterPro" id="IPR011611">
    <property type="entry name" value="PfkB_dom"/>
</dbReference>
<dbReference type="Gene3D" id="3.40.1190.20">
    <property type="match status" value="1"/>
</dbReference>
<comment type="caution">
    <text evidence="5">The sequence shown here is derived from an EMBL/GenBank/DDBJ whole genome shotgun (WGS) entry which is preliminary data.</text>
</comment>
<dbReference type="PROSITE" id="PS00584">
    <property type="entry name" value="PFKB_KINASES_2"/>
    <property type="match status" value="1"/>
</dbReference>
<evidence type="ECO:0000256" key="2">
    <source>
        <dbReference type="ARBA" id="ARBA00022679"/>
    </source>
</evidence>
<organism evidence="5 6">
    <name type="scientific">Pseudaquabacterium terrae</name>
    <dbReference type="NCBI Taxonomy" id="2732868"/>
    <lineage>
        <taxon>Bacteria</taxon>
        <taxon>Pseudomonadati</taxon>
        <taxon>Pseudomonadota</taxon>
        <taxon>Betaproteobacteria</taxon>
        <taxon>Burkholderiales</taxon>
        <taxon>Sphaerotilaceae</taxon>
        <taxon>Pseudaquabacterium</taxon>
    </lineage>
</organism>
<proteinExistence type="inferred from homology"/>
<dbReference type="PANTHER" id="PTHR43085">
    <property type="entry name" value="HEXOKINASE FAMILY MEMBER"/>
    <property type="match status" value="1"/>
</dbReference>
<evidence type="ECO:0000313" key="6">
    <source>
        <dbReference type="Proteomes" id="UP000737171"/>
    </source>
</evidence>
<dbReference type="Pfam" id="PF00294">
    <property type="entry name" value="PfkB"/>
    <property type="match status" value="1"/>
</dbReference>
<dbReference type="InterPro" id="IPR002173">
    <property type="entry name" value="Carboh/pur_kinase_PfkB_CS"/>
</dbReference>
<name>A0ABX2EED5_9BURK</name>
<sequence length="314" mass="33450">MNPVRRVVLFGECMLELQGEAYGTLRQTFGGDTLNTAVYLARLVGGGGVEVAYATGVGVDTLSEGLLTRWREENVGTGLVRRIEGRLPGMYMIDVDARGERHFSYWRDTSAAKAYFDGDDPAPLEAAAGAIDLLYLSGISLAILPPAGRERLFVLMAALRARGAAVAFDNNYRPRLWPDAAEARDCFARAFGLASITFVTADDHQALLGLTTLDDGIAAARALPTPELVIKRGAAATLVRSDGRWAEAATEPVARVVDTTAAGDSFAAGYLSRRLLGASAVDAARFGNRIAARVIQHPGALIDREAMRDLVPGG</sequence>
<keyword evidence="3 5" id="KW-0418">Kinase</keyword>
<evidence type="ECO:0000259" key="4">
    <source>
        <dbReference type="Pfam" id="PF00294"/>
    </source>
</evidence>